<evidence type="ECO:0000259" key="7">
    <source>
        <dbReference type="Pfam" id="PF02601"/>
    </source>
</evidence>
<dbReference type="InterPro" id="IPR020579">
    <property type="entry name" value="Exonuc_VII_lsu_C"/>
</dbReference>
<dbReference type="PANTHER" id="PTHR30008:SF0">
    <property type="entry name" value="EXODEOXYRIBONUCLEASE 7 LARGE SUBUNIT"/>
    <property type="match status" value="1"/>
</dbReference>
<dbReference type="GO" id="GO:0003676">
    <property type="term" value="F:nucleic acid binding"/>
    <property type="evidence" value="ECO:0007669"/>
    <property type="project" value="InterPro"/>
</dbReference>
<organism evidence="9 10">
    <name type="scientific">Candidatus Korobacter versatilis</name>
    <dbReference type="NCBI Taxonomy" id="658062"/>
    <lineage>
        <taxon>Bacteria</taxon>
        <taxon>Pseudomonadati</taxon>
        <taxon>Acidobacteriota</taxon>
        <taxon>Terriglobia</taxon>
        <taxon>Terriglobales</taxon>
        <taxon>Candidatus Korobacteraceae</taxon>
        <taxon>Candidatus Korobacter</taxon>
    </lineage>
</organism>
<comment type="similarity">
    <text evidence="5 6">Belongs to the XseA family.</text>
</comment>
<keyword evidence="1 5" id="KW-0963">Cytoplasm</keyword>
<evidence type="ECO:0000313" key="10">
    <source>
        <dbReference type="Proteomes" id="UP000779809"/>
    </source>
</evidence>
<name>A0A932ERQ8_9BACT</name>
<dbReference type="GO" id="GO:0005737">
    <property type="term" value="C:cytoplasm"/>
    <property type="evidence" value="ECO:0007669"/>
    <property type="project" value="UniProtKB-SubCell"/>
</dbReference>
<feature type="domain" description="OB-fold nucleic acid binding" evidence="8">
    <location>
        <begin position="20"/>
        <end position="111"/>
    </location>
</feature>
<dbReference type="EC" id="3.1.11.6" evidence="5"/>
<evidence type="ECO:0000313" key="9">
    <source>
        <dbReference type="EMBL" id="MBI2679120.1"/>
    </source>
</evidence>
<evidence type="ECO:0000256" key="1">
    <source>
        <dbReference type="ARBA" id="ARBA00022490"/>
    </source>
</evidence>
<accession>A0A932ERQ8</accession>
<keyword evidence="3 5" id="KW-0378">Hydrolase</keyword>
<dbReference type="PANTHER" id="PTHR30008">
    <property type="entry name" value="EXODEOXYRIBONUCLEASE 7 LARGE SUBUNIT"/>
    <property type="match status" value="1"/>
</dbReference>
<reference evidence="9" key="1">
    <citation type="submission" date="2020-07" db="EMBL/GenBank/DDBJ databases">
        <title>Huge and variable diversity of episymbiotic CPR bacteria and DPANN archaea in groundwater ecosystems.</title>
        <authorList>
            <person name="He C.Y."/>
            <person name="Keren R."/>
            <person name="Whittaker M."/>
            <person name="Farag I.F."/>
            <person name="Doudna J."/>
            <person name="Cate J.H.D."/>
            <person name="Banfield J.F."/>
        </authorList>
    </citation>
    <scope>NUCLEOTIDE SEQUENCE</scope>
    <source>
        <strain evidence="9">NC_groundwater_580_Pr5_B-0.1um_64_19</strain>
    </source>
</reference>
<protein>
    <recommendedName>
        <fullName evidence="5">Exodeoxyribonuclease 7 large subunit</fullName>
        <ecNumber evidence="5">3.1.11.6</ecNumber>
    </recommendedName>
    <alternativeName>
        <fullName evidence="5">Exodeoxyribonuclease VII large subunit</fullName>
        <shortName evidence="5">Exonuclease VII large subunit</shortName>
    </alternativeName>
</protein>
<proteinExistence type="inferred from homology"/>
<dbReference type="EMBL" id="JACPNR010000012">
    <property type="protein sequence ID" value="MBI2679120.1"/>
    <property type="molecule type" value="Genomic_DNA"/>
</dbReference>
<dbReference type="Proteomes" id="UP000779809">
    <property type="component" value="Unassembled WGS sequence"/>
</dbReference>
<evidence type="ECO:0000256" key="3">
    <source>
        <dbReference type="ARBA" id="ARBA00022801"/>
    </source>
</evidence>
<evidence type="ECO:0000256" key="5">
    <source>
        <dbReference type="HAMAP-Rule" id="MF_00378"/>
    </source>
</evidence>
<dbReference type="GO" id="GO:0006308">
    <property type="term" value="P:DNA catabolic process"/>
    <property type="evidence" value="ECO:0007669"/>
    <property type="project" value="UniProtKB-UniRule"/>
</dbReference>
<keyword evidence="4 5" id="KW-0269">Exonuclease</keyword>
<evidence type="ECO:0000256" key="6">
    <source>
        <dbReference type="RuleBase" id="RU004355"/>
    </source>
</evidence>
<comment type="function">
    <text evidence="5">Bidirectionally degrades single-stranded DNA into large acid-insoluble oligonucleotides, which are then degraded further into small acid-soluble oligonucleotides.</text>
</comment>
<dbReference type="InterPro" id="IPR025824">
    <property type="entry name" value="OB-fold_nuc-bd_dom"/>
</dbReference>
<dbReference type="GO" id="GO:0008855">
    <property type="term" value="F:exodeoxyribonuclease VII activity"/>
    <property type="evidence" value="ECO:0007669"/>
    <property type="project" value="UniProtKB-UniRule"/>
</dbReference>
<comment type="subcellular location">
    <subcellularLocation>
        <location evidence="5 6">Cytoplasm</location>
    </subcellularLocation>
</comment>
<sequence>MSGQLDFTFQAMAAQRRVWAVRELMSAVRTALEREYTDVWVEGEVSNFRPAESGHLYFTLKDGDAQLRLVMFRTQARLLRFKPENGMQIVARGRVTVYEARGEMQLAAEYLEPKGAGALQVAFEQLKAKLAAEGLFDAARKKLLPALPRRIGVITSRSGAALQDILNILRRRHESVPILIYPAQVQGAEAAREVSAGLKWFNRTSAAEDVRVDVIIIARGGGSVEDLAAFNHEGLARAIVASDVPVISAIGHETDFTIADFVADLRAPTPSAAAELVIESRHRMEEQVGSLAQRLARAARYRLLMGRQTLTELAQHGAFARIRAMLAQRQQRVDELTFELASQYRELVDGYRRRVDVAATRIRHYDVRLVLAGMRRELEAKQRTLGETGRRLVMERRSALERASAKLDELSPLKVLDRGYALIFDAAGNVVKDAAQVATGDEVRARLARGEIAAVVKKPRR</sequence>
<comment type="caution">
    <text evidence="9">The sequence shown here is derived from an EMBL/GenBank/DDBJ whole genome shotgun (WGS) entry which is preliminary data.</text>
</comment>
<comment type="catalytic activity">
    <reaction evidence="5 6">
        <text>Exonucleolytic cleavage in either 5'- to 3'- or 3'- to 5'-direction to yield nucleoside 5'-phosphates.</text>
        <dbReference type="EC" id="3.1.11.6"/>
    </reaction>
</comment>
<feature type="domain" description="Exonuclease VII large subunit C-terminal" evidence="7">
    <location>
        <begin position="135"/>
        <end position="454"/>
    </location>
</feature>
<keyword evidence="2 5" id="KW-0540">Nuclease</keyword>
<evidence type="ECO:0000256" key="2">
    <source>
        <dbReference type="ARBA" id="ARBA00022722"/>
    </source>
</evidence>
<dbReference type="InterPro" id="IPR003753">
    <property type="entry name" value="Exonuc_VII_L"/>
</dbReference>
<evidence type="ECO:0000256" key="4">
    <source>
        <dbReference type="ARBA" id="ARBA00022839"/>
    </source>
</evidence>
<dbReference type="HAMAP" id="MF_00378">
    <property type="entry name" value="Exonuc_7_L"/>
    <property type="match status" value="1"/>
</dbReference>
<dbReference type="CDD" id="cd04489">
    <property type="entry name" value="ExoVII_LU_OBF"/>
    <property type="match status" value="1"/>
</dbReference>
<dbReference type="AlphaFoldDB" id="A0A932ERQ8"/>
<gene>
    <name evidence="5" type="primary">xseA</name>
    <name evidence="9" type="ORF">HYX28_10095</name>
</gene>
<dbReference type="NCBIfam" id="TIGR00237">
    <property type="entry name" value="xseA"/>
    <property type="match status" value="1"/>
</dbReference>
<dbReference type="GO" id="GO:0009318">
    <property type="term" value="C:exodeoxyribonuclease VII complex"/>
    <property type="evidence" value="ECO:0007669"/>
    <property type="project" value="UniProtKB-UniRule"/>
</dbReference>
<comment type="subunit">
    <text evidence="5">Heterooligomer composed of large and small subunits.</text>
</comment>
<dbReference type="Pfam" id="PF02601">
    <property type="entry name" value="Exonuc_VII_L"/>
    <property type="match status" value="1"/>
</dbReference>
<evidence type="ECO:0000259" key="8">
    <source>
        <dbReference type="Pfam" id="PF13742"/>
    </source>
</evidence>
<dbReference type="Pfam" id="PF13742">
    <property type="entry name" value="tRNA_anti_2"/>
    <property type="match status" value="1"/>
</dbReference>